<dbReference type="AlphaFoldDB" id="A0A927Q455"/>
<dbReference type="Proteomes" id="UP000615687">
    <property type="component" value="Unassembled WGS sequence"/>
</dbReference>
<dbReference type="GO" id="GO:0003998">
    <property type="term" value="F:acylphosphatase activity"/>
    <property type="evidence" value="ECO:0007669"/>
    <property type="project" value="UniProtKB-EC"/>
</dbReference>
<dbReference type="InterPro" id="IPR036046">
    <property type="entry name" value="Acylphosphatase-like_dom_sf"/>
</dbReference>
<evidence type="ECO:0000313" key="8">
    <source>
        <dbReference type="EMBL" id="MBS8259979.1"/>
    </source>
</evidence>
<dbReference type="Gene3D" id="3.30.70.100">
    <property type="match status" value="1"/>
</dbReference>
<dbReference type="Proteomes" id="UP000705379">
    <property type="component" value="Unassembled WGS sequence"/>
</dbReference>
<evidence type="ECO:0000313" key="7">
    <source>
        <dbReference type="EMBL" id="MBD8875405.1"/>
    </source>
</evidence>
<protein>
    <recommendedName>
        <fullName evidence="2 4">acylphosphatase</fullName>
        <ecNumber evidence="2 4">3.6.1.7</ecNumber>
    </recommendedName>
</protein>
<dbReference type="SUPFAM" id="SSF54975">
    <property type="entry name" value="Acylphosphatase/BLUF domain-like"/>
    <property type="match status" value="1"/>
</dbReference>
<dbReference type="InterPro" id="IPR020456">
    <property type="entry name" value="Acylphosphatase"/>
</dbReference>
<evidence type="ECO:0000256" key="2">
    <source>
        <dbReference type="ARBA" id="ARBA00012150"/>
    </source>
</evidence>
<evidence type="ECO:0000256" key="1">
    <source>
        <dbReference type="ARBA" id="ARBA00005614"/>
    </source>
</evidence>
<dbReference type="PANTHER" id="PTHR47268:SF4">
    <property type="entry name" value="ACYLPHOSPHATASE"/>
    <property type="match status" value="1"/>
</dbReference>
<evidence type="ECO:0000313" key="9">
    <source>
        <dbReference type="Proteomes" id="UP000615687"/>
    </source>
</evidence>
<comment type="similarity">
    <text evidence="1 5">Belongs to the acylphosphatase family.</text>
</comment>
<evidence type="ECO:0000313" key="10">
    <source>
        <dbReference type="Proteomes" id="UP000705379"/>
    </source>
</evidence>
<reference evidence="8" key="3">
    <citation type="journal article" date="2021" name="Microorganisms">
        <title>Bacterial Dimethylsulfoniopropionate Biosynthesis in the East China Sea.</title>
        <authorList>
            <person name="Liu J."/>
            <person name="Zhang Y."/>
            <person name="Liu J."/>
            <person name="Zhong H."/>
            <person name="Williams B.T."/>
            <person name="Zheng Y."/>
            <person name="Curson A.R.J."/>
            <person name="Sun C."/>
            <person name="Sun H."/>
            <person name="Song D."/>
            <person name="Wagner Mackenzie B."/>
            <person name="Bermejo Martinez A."/>
            <person name="Todd J.D."/>
            <person name="Zhang X.H."/>
        </authorList>
    </citation>
    <scope>NUCLEOTIDE SEQUENCE</scope>
    <source>
        <strain evidence="8">AESS21</strain>
    </source>
</reference>
<proteinExistence type="inferred from homology"/>
<evidence type="ECO:0000259" key="6">
    <source>
        <dbReference type="PROSITE" id="PS51160"/>
    </source>
</evidence>
<organism evidence="8 10">
    <name type="scientific">Roseibium polysiphoniae</name>
    <dbReference type="NCBI Taxonomy" id="2571221"/>
    <lineage>
        <taxon>Bacteria</taxon>
        <taxon>Pseudomonadati</taxon>
        <taxon>Pseudomonadota</taxon>
        <taxon>Alphaproteobacteria</taxon>
        <taxon>Hyphomicrobiales</taxon>
        <taxon>Stappiaceae</taxon>
        <taxon>Roseibium</taxon>
    </lineage>
</organism>
<evidence type="ECO:0000256" key="4">
    <source>
        <dbReference type="PROSITE-ProRule" id="PRU00520"/>
    </source>
</evidence>
<comment type="caution">
    <text evidence="8">The sequence shown here is derived from an EMBL/GenBank/DDBJ whole genome shotgun (WGS) entry which is preliminary data.</text>
</comment>
<keyword evidence="9" id="KW-1185">Reference proteome</keyword>
<name>A0A927Q455_9HYPH</name>
<dbReference type="EMBL" id="QTKU01000001">
    <property type="protein sequence ID" value="MBS8259979.1"/>
    <property type="molecule type" value="Genomic_DNA"/>
</dbReference>
<dbReference type="EMBL" id="JACYXJ010000002">
    <property type="protein sequence ID" value="MBD8875405.1"/>
    <property type="molecule type" value="Genomic_DNA"/>
</dbReference>
<dbReference type="RefSeq" id="WP_192107510.1">
    <property type="nucleotide sequence ID" value="NZ_JACYXJ010000002.1"/>
</dbReference>
<dbReference type="EC" id="3.6.1.7" evidence="2 4"/>
<feature type="active site" evidence="4">
    <location>
        <position position="41"/>
    </location>
</feature>
<evidence type="ECO:0000256" key="5">
    <source>
        <dbReference type="RuleBase" id="RU004168"/>
    </source>
</evidence>
<dbReference type="PANTHER" id="PTHR47268">
    <property type="entry name" value="ACYLPHOSPHATASE"/>
    <property type="match status" value="1"/>
</dbReference>
<reference evidence="8" key="1">
    <citation type="submission" date="2018-08" db="EMBL/GenBank/DDBJ databases">
        <authorList>
            <person name="Jin W."/>
            <person name="Wang H."/>
            <person name="Yang Y."/>
            <person name="Li M."/>
            <person name="Liu J."/>
        </authorList>
    </citation>
    <scope>NUCLEOTIDE SEQUENCE</scope>
    <source>
        <strain evidence="8">AESS21</strain>
    </source>
</reference>
<sequence>MSESDFVSYYVTVKGRVQGVGYRAWCAAEAESRGLSGWIRNRRDGFVEAVYHGRADRVKEMVALSEEGPELARIDRILAHPCDPPDVAGFVRRPTY</sequence>
<keyword evidence="4" id="KW-0378">Hydrolase</keyword>
<comment type="catalytic activity">
    <reaction evidence="3 4">
        <text>an acyl phosphate + H2O = a carboxylate + phosphate + H(+)</text>
        <dbReference type="Rhea" id="RHEA:14965"/>
        <dbReference type="ChEBI" id="CHEBI:15377"/>
        <dbReference type="ChEBI" id="CHEBI:15378"/>
        <dbReference type="ChEBI" id="CHEBI:29067"/>
        <dbReference type="ChEBI" id="CHEBI:43474"/>
        <dbReference type="ChEBI" id="CHEBI:59918"/>
        <dbReference type="EC" id="3.6.1.7"/>
    </reaction>
</comment>
<reference evidence="7 9" key="2">
    <citation type="submission" date="2020-09" db="EMBL/GenBank/DDBJ databases">
        <title>The genome sequence of type strain Labrenzia polysiphoniae KACC 19711.</title>
        <authorList>
            <person name="Liu Y."/>
        </authorList>
    </citation>
    <scope>NUCLEOTIDE SEQUENCE [LARGE SCALE GENOMIC DNA]</scope>
    <source>
        <strain evidence="7 9">KACC 19711</strain>
    </source>
</reference>
<dbReference type="InterPro" id="IPR001792">
    <property type="entry name" value="Acylphosphatase-like_dom"/>
</dbReference>
<dbReference type="Pfam" id="PF00708">
    <property type="entry name" value="Acylphosphatase"/>
    <property type="match status" value="1"/>
</dbReference>
<dbReference type="PROSITE" id="PS51160">
    <property type="entry name" value="ACYLPHOSPHATASE_3"/>
    <property type="match status" value="1"/>
</dbReference>
<accession>A0A927Q455</accession>
<feature type="active site" evidence="4">
    <location>
        <position position="23"/>
    </location>
</feature>
<gene>
    <name evidence="8" type="ORF">DYI23_07090</name>
    <name evidence="7" type="ORF">IG617_03790</name>
</gene>
<evidence type="ECO:0000256" key="3">
    <source>
        <dbReference type="ARBA" id="ARBA00047645"/>
    </source>
</evidence>
<feature type="domain" description="Acylphosphatase-like" evidence="6">
    <location>
        <begin position="8"/>
        <end position="94"/>
    </location>
</feature>